<organism evidence="2 3">
    <name type="scientific">Pholiota conissans</name>
    <dbReference type="NCBI Taxonomy" id="109636"/>
    <lineage>
        <taxon>Eukaryota</taxon>
        <taxon>Fungi</taxon>
        <taxon>Dikarya</taxon>
        <taxon>Basidiomycota</taxon>
        <taxon>Agaricomycotina</taxon>
        <taxon>Agaricomycetes</taxon>
        <taxon>Agaricomycetidae</taxon>
        <taxon>Agaricales</taxon>
        <taxon>Agaricineae</taxon>
        <taxon>Strophariaceae</taxon>
        <taxon>Pholiota</taxon>
    </lineage>
</organism>
<keyword evidence="3" id="KW-1185">Reference proteome</keyword>
<evidence type="ECO:0000256" key="1">
    <source>
        <dbReference type="SAM" id="MobiDB-lite"/>
    </source>
</evidence>
<evidence type="ECO:0000313" key="3">
    <source>
        <dbReference type="Proteomes" id="UP000807469"/>
    </source>
</evidence>
<name>A0A9P5YYS1_9AGAR</name>
<dbReference type="AlphaFoldDB" id="A0A9P5YYS1"/>
<dbReference type="Proteomes" id="UP000807469">
    <property type="component" value="Unassembled WGS sequence"/>
</dbReference>
<protein>
    <submittedName>
        <fullName evidence="2">Uncharacterized protein</fullName>
    </submittedName>
</protein>
<evidence type="ECO:0000313" key="2">
    <source>
        <dbReference type="EMBL" id="KAF9476480.1"/>
    </source>
</evidence>
<accession>A0A9P5YYS1</accession>
<gene>
    <name evidence="2" type="ORF">BDN70DRAFT_897291</name>
</gene>
<reference evidence="2" key="1">
    <citation type="submission" date="2020-11" db="EMBL/GenBank/DDBJ databases">
        <authorList>
            <consortium name="DOE Joint Genome Institute"/>
            <person name="Ahrendt S."/>
            <person name="Riley R."/>
            <person name="Andreopoulos W."/>
            <person name="Labutti K."/>
            <person name="Pangilinan J."/>
            <person name="Ruiz-Duenas F.J."/>
            <person name="Barrasa J.M."/>
            <person name="Sanchez-Garcia M."/>
            <person name="Camarero S."/>
            <person name="Miyauchi S."/>
            <person name="Serrano A."/>
            <person name="Linde D."/>
            <person name="Babiker R."/>
            <person name="Drula E."/>
            <person name="Ayuso-Fernandez I."/>
            <person name="Pacheco R."/>
            <person name="Padilla G."/>
            <person name="Ferreira P."/>
            <person name="Barriuso J."/>
            <person name="Kellner H."/>
            <person name="Castanera R."/>
            <person name="Alfaro M."/>
            <person name="Ramirez L."/>
            <person name="Pisabarro A.G."/>
            <person name="Kuo A."/>
            <person name="Tritt A."/>
            <person name="Lipzen A."/>
            <person name="He G."/>
            <person name="Yan M."/>
            <person name="Ng V."/>
            <person name="Cullen D."/>
            <person name="Martin F."/>
            <person name="Rosso M.-N."/>
            <person name="Henrissat B."/>
            <person name="Hibbett D."/>
            <person name="Martinez A.T."/>
            <person name="Grigoriev I.V."/>
        </authorList>
    </citation>
    <scope>NUCLEOTIDE SEQUENCE</scope>
    <source>
        <strain evidence="2">CIRM-BRFM 674</strain>
    </source>
</reference>
<sequence>MDSDEDWRQKKVHLHCEDLLFLHDEVFPTREELCATFVLDSPHPAQGPLEGHPRGGGPSKTGRSATDDARTRAFYWDPVLPRHAADATIRQNATGFPSGTGFPISVCGNPGFLEKGGFPNRIIHSRSY</sequence>
<dbReference type="EMBL" id="MU155292">
    <property type="protein sequence ID" value="KAF9476480.1"/>
    <property type="molecule type" value="Genomic_DNA"/>
</dbReference>
<comment type="caution">
    <text evidence="2">The sequence shown here is derived from an EMBL/GenBank/DDBJ whole genome shotgun (WGS) entry which is preliminary data.</text>
</comment>
<feature type="region of interest" description="Disordered" evidence="1">
    <location>
        <begin position="41"/>
        <end position="68"/>
    </location>
</feature>
<proteinExistence type="predicted"/>